<reference evidence="2 3" key="1">
    <citation type="submission" date="2023-04" db="EMBL/GenBank/DDBJ databases">
        <title>Funneling lignin-derived compounds into biodiesel using alkali-halophilic Citricoccus sp. P2.</title>
        <authorList>
            <person name="Luo C.-B."/>
        </authorList>
    </citation>
    <scope>NUCLEOTIDE SEQUENCE [LARGE SCALE GENOMIC DNA]</scope>
    <source>
        <strain evidence="2 3">P2</strain>
    </source>
</reference>
<evidence type="ECO:0000313" key="2">
    <source>
        <dbReference type="EMBL" id="WFP15995.1"/>
    </source>
</evidence>
<gene>
    <name evidence="2" type="ORF">P8192_11425</name>
</gene>
<dbReference type="RefSeq" id="WP_278157168.1">
    <property type="nucleotide sequence ID" value="NZ_CP121252.1"/>
</dbReference>
<keyword evidence="1" id="KW-0812">Transmembrane</keyword>
<evidence type="ECO:0000313" key="3">
    <source>
        <dbReference type="Proteomes" id="UP001219037"/>
    </source>
</evidence>
<keyword evidence="1" id="KW-0472">Membrane</keyword>
<feature type="transmembrane region" description="Helical" evidence="1">
    <location>
        <begin position="181"/>
        <end position="197"/>
    </location>
</feature>
<dbReference type="EMBL" id="CP121252">
    <property type="protein sequence ID" value="WFP15995.1"/>
    <property type="molecule type" value="Genomic_DNA"/>
</dbReference>
<evidence type="ECO:0008006" key="4">
    <source>
        <dbReference type="Google" id="ProtNLM"/>
    </source>
</evidence>
<protein>
    <recommendedName>
        <fullName evidence="4">Tight adherence protein B</fullName>
    </recommendedName>
</protein>
<dbReference type="Proteomes" id="UP001219037">
    <property type="component" value="Chromosome"/>
</dbReference>
<keyword evidence="1" id="KW-1133">Transmembrane helix</keyword>
<proteinExistence type="predicted"/>
<name>A0ABY8H4D5_9MICC</name>
<keyword evidence="3" id="KW-1185">Reference proteome</keyword>
<sequence>MTAPTPLQRLPEAWRVWRAARTGAPTETFIGMLRQASALLSAGRSVHTVWQELADLHEPCPRPAGTEAGESCCLHHVLRRQNSALLRGTALFDDVTGPGPAEHWAQLAGCLRLCSATGMPVALVLTRLADALDAGEDAHQAREAAAAGPKSTAQLLGWLPAAGLGMSAMLGTTVFDLLVHPAGWALLGVGAGLAVAGRRWTASMIRSTQEAY</sequence>
<organism evidence="2 3">
    <name type="scientific">Citricoccus muralis</name>
    <dbReference type="NCBI Taxonomy" id="169134"/>
    <lineage>
        <taxon>Bacteria</taxon>
        <taxon>Bacillati</taxon>
        <taxon>Actinomycetota</taxon>
        <taxon>Actinomycetes</taxon>
        <taxon>Micrococcales</taxon>
        <taxon>Micrococcaceae</taxon>
        <taxon>Citricoccus</taxon>
    </lineage>
</organism>
<accession>A0ABY8H4D5</accession>
<evidence type="ECO:0000256" key="1">
    <source>
        <dbReference type="SAM" id="Phobius"/>
    </source>
</evidence>